<reference evidence="6 7" key="1">
    <citation type="submission" date="2019-04" db="EMBL/GenBank/DDBJ databases">
        <title>Genome sequencing of Clostridium botulinum Groups I-IV and Clostridium butyricum.</title>
        <authorList>
            <person name="Brunt J."/>
            <person name="Van Vliet A.H.M."/>
            <person name="Stringer S.C."/>
            <person name="Carter A.T."/>
            <person name="Peck M.W."/>
        </authorList>
    </citation>
    <scope>NUCLEOTIDE SEQUENCE [LARGE SCALE GENOMIC DNA]</scope>
    <source>
        <strain evidence="3 7">1605</strain>
        <strain evidence="5 8">BL81</strain>
        <strain evidence="4 6">CB-K-33E</strain>
    </source>
</reference>
<evidence type="ECO:0000313" key="4">
    <source>
        <dbReference type="EMBL" id="NFN34483.1"/>
    </source>
</evidence>
<feature type="domain" description="YcxB-like C-terminal" evidence="2">
    <location>
        <begin position="116"/>
        <end position="174"/>
    </location>
</feature>
<dbReference type="InterPro" id="IPR025588">
    <property type="entry name" value="YcxB-like_C"/>
</dbReference>
<dbReference type="AlphaFoldDB" id="A0A0C2SJ05"/>
<dbReference type="OrthoDB" id="1914068at2"/>
<evidence type="ECO:0000313" key="6">
    <source>
        <dbReference type="Proteomes" id="UP000473681"/>
    </source>
</evidence>
<dbReference type="Proteomes" id="UP000476820">
    <property type="component" value="Unassembled WGS sequence"/>
</dbReference>
<dbReference type="RefSeq" id="WP_003374579.1">
    <property type="nucleotide sequence ID" value="NZ_CP010520.1"/>
</dbReference>
<dbReference type="EMBL" id="SWOV01000010">
    <property type="protein sequence ID" value="NFF87378.1"/>
    <property type="molecule type" value="Genomic_DNA"/>
</dbReference>
<proteinExistence type="predicted"/>
<keyword evidence="1" id="KW-0472">Membrane</keyword>
<evidence type="ECO:0000313" key="3">
    <source>
        <dbReference type="EMBL" id="NFF87378.1"/>
    </source>
</evidence>
<dbReference type="Pfam" id="PF14317">
    <property type="entry name" value="YcxB"/>
    <property type="match status" value="1"/>
</dbReference>
<feature type="transmembrane region" description="Helical" evidence="1">
    <location>
        <begin position="37"/>
        <end position="58"/>
    </location>
</feature>
<protein>
    <submittedName>
        <fullName evidence="3">YcxB family protein</fullName>
    </submittedName>
</protein>
<keyword evidence="1" id="KW-0812">Transmembrane</keyword>
<evidence type="ECO:0000313" key="5">
    <source>
        <dbReference type="EMBL" id="NFV26005.1"/>
    </source>
</evidence>
<organism evidence="3 7">
    <name type="scientific">Clostridium botulinum</name>
    <dbReference type="NCBI Taxonomy" id="1491"/>
    <lineage>
        <taxon>Bacteria</taxon>
        <taxon>Bacillati</taxon>
        <taxon>Bacillota</taxon>
        <taxon>Clostridia</taxon>
        <taxon>Eubacteriales</taxon>
        <taxon>Clostridiaceae</taxon>
        <taxon>Clostridium</taxon>
    </lineage>
</organism>
<dbReference type="EMBL" id="SWVK01000005">
    <property type="protein sequence ID" value="NFN34483.1"/>
    <property type="molecule type" value="Genomic_DNA"/>
</dbReference>
<comment type="caution">
    <text evidence="3">The sequence shown here is derived from an EMBL/GenBank/DDBJ whole genome shotgun (WGS) entry which is preliminary data.</text>
</comment>
<dbReference type="Proteomes" id="UP000473681">
    <property type="component" value="Unassembled WGS sequence"/>
</dbReference>
<evidence type="ECO:0000313" key="7">
    <source>
        <dbReference type="Proteomes" id="UP000476820"/>
    </source>
</evidence>
<name>A0A0C2SJ05_CLOBO</name>
<dbReference type="Proteomes" id="UP000486903">
    <property type="component" value="Unassembled WGS sequence"/>
</dbReference>
<evidence type="ECO:0000313" key="8">
    <source>
        <dbReference type="Proteomes" id="UP000486903"/>
    </source>
</evidence>
<keyword evidence="1" id="KW-1133">Transmembrane helix</keyword>
<evidence type="ECO:0000259" key="2">
    <source>
        <dbReference type="Pfam" id="PF14317"/>
    </source>
</evidence>
<feature type="transmembrane region" description="Helical" evidence="1">
    <location>
        <begin position="64"/>
        <end position="84"/>
    </location>
</feature>
<gene>
    <name evidence="3" type="ORF">FC774_05750</name>
    <name evidence="4" type="ORF">FDB51_04920</name>
    <name evidence="5" type="ORF">FDG31_07415</name>
</gene>
<evidence type="ECO:0000256" key="1">
    <source>
        <dbReference type="SAM" id="Phobius"/>
    </source>
</evidence>
<sequence length="181" mass="20848">MIEVRYKNTEEQWVNFSIYKMNSQSNKDRLATLRRNLFLGIGLFIGVLYCVLGIQEYSKGESPIFSIVLGVIFAGAGIFGYFKLPTYWIKRAKKNFKDLFKKNEKSLGRTIEVFLEKDGLIINRNKEKTKLLLNNITDVTEINNCLYVISNDNPGIVIPNDAFESTDDKINFKNTIMNNIK</sequence>
<dbReference type="EMBL" id="SXFB01000004">
    <property type="protein sequence ID" value="NFV26005.1"/>
    <property type="molecule type" value="Genomic_DNA"/>
</dbReference>
<accession>A0A0C2SJ05</accession>